<dbReference type="Proteomes" id="UP000630615">
    <property type="component" value="Unassembled WGS sequence"/>
</dbReference>
<comment type="caution">
    <text evidence="1">The sequence shown here is derived from an EMBL/GenBank/DDBJ whole genome shotgun (WGS) entry which is preliminary data.</text>
</comment>
<name>A0ABQ1PGV4_9ENTE</name>
<reference evidence="2" key="1">
    <citation type="journal article" date="2019" name="Int. J. Syst. Evol. Microbiol.">
        <title>The Global Catalogue of Microorganisms (GCM) 10K type strain sequencing project: providing services to taxonomists for standard genome sequencing and annotation.</title>
        <authorList>
            <consortium name="The Broad Institute Genomics Platform"/>
            <consortium name="The Broad Institute Genome Sequencing Center for Infectious Disease"/>
            <person name="Wu L."/>
            <person name="Ma J."/>
        </authorList>
    </citation>
    <scope>NUCLEOTIDE SEQUENCE [LARGE SCALE GENOMIC DNA]</scope>
    <source>
        <strain evidence="2">CGMCC 1.15942</strain>
    </source>
</reference>
<keyword evidence="2" id="KW-1185">Reference proteome</keyword>
<dbReference type="NCBIfam" id="TIGR04197">
    <property type="entry name" value="T7SS_SACOL2603"/>
    <property type="match status" value="1"/>
</dbReference>
<evidence type="ECO:0008006" key="3">
    <source>
        <dbReference type="Google" id="ProtNLM"/>
    </source>
</evidence>
<proteinExistence type="predicted"/>
<dbReference type="InterPro" id="IPR021477">
    <property type="entry name" value="TVIIS_effector_SACOL2603_fam"/>
</dbReference>
<evidence type="ECO:0000313" key="2">
    <source>
        <dbReference type="Proteomes" id="UP000630615"/>
    </source>
</evidence>
<accession>A0ABQ1PGV4</accession>
<gene>
    <name evidence="1" type="ORF">GCM10011573_28160</name>
</gene>
<protein>
    <recommendedName>
        <fullName evidence="3">Type VII secretion effector</fullName>
    </recommendedName>
</protein>
<sequence>MMEPISSNSAVAGELARGIFSAMDDLNSQQSIVTDEQSTISGNTAAKNAIKELQSMVQTISASIATDANNIKSVATEFDEADATIRKMMRGLR</sequence>
<evidence type="ECO:0000313" key="1">
    <source>
        <dbReference type="EMBL" id="GGC96951.1"/>
    </source>
</evidence>
<dbReference type="EMBL" id="BMKI01000007">
    <property type="protein sequence ID" value="GGC96951.1"/>
    <property type="molecule type" value="Genomic_DNA"/>
</dbReference>
<organism evidence="1 2">
    <name type="scientific">Enterococcus wangshanyuanii</name>
    <dbReference type="NCBI Taxonomy" id="2005703"/>
    <lineage>
        <taxon>Bacteria</taxon>
        <taxon>Bacillati</taxon>
        <taxon>Bacillota</taxon>
        <taxon>Bacilli</taxon>
        <taxon>Lactobacillales</taxon>
        <taxon>Enterococcaceae</taxon>
        <taxon>Enterococcus</taxon>
    </lineage>
</organism>